<dbReference type="Proteomes" id="UP000740883">
    <property type="component" value="Unassembled WGS sequence"/>
</dbReference>
<comment type="caution">
    <text evidence="2">The sequence shown here is derived from an EMBL/GenBank/DDBJ whole genome shotgun (WGS) entry which is preliminary data.</text>
</comment>
<evidence type="ECO:0000256" key="1">
    <source>
        <dbReference type="SAM" id="SignalP"/>
    </source>
</evidence>
<keyword evidence="3" id="KW-1185">Reference proteome</keyword>
<protein>
    <submittedName>
        <fullName evidence="2">Uncharacterized protein</fullName>
    </submittedName>
</protein>
<keyword evidence="1" id="KW-0732">Signal</keyword>
<feature type="chain" id="PRO_5040296806" evidence="1">
    <location>
        <begin position="17"/>
        <end position="365"/>
    </location>
</feature>
<name>A0A9P6H0S4_9MICR</name>
<proteinExistence type="predicted"/>
<sequence length="365" mass="41974">MKIAIVSFAIISTVLGKLTYTTSVEGLFENSPAVHSRLNEPDISEYNIMNIVIKIGLTHFNSYTIDYCKKDKTTGVVYGIVDYDLIKSLFFDETNGYKNQMLEIIHNITFRKNKERAILSCETFNVRRVGMKDEFNNCIKLKTCCEAVYRNLIGGNIINVFSVLCDKLGVSKIQEFTLEEEFEQTPYYFKTHKECLSELKKICADNIIGENYIESSKLFMEYFVKVNRLVYAEHEDFVKANDMITDLCNMLRHIDGSIKFHAPDHIMAPHVKRDSMLIYKSICIRVVDLNDDINQDIEVRAYDKDGVIVPSSKYNFVNISSCVLIPINSLKQKHVHSIEIIKNNDSTGKIEVTKYLKKVPETTED</sequence>
<evidence type="ECO:0000313" key="2">
    <source>
        <dbReference type="EMBL" id="KAF9764165.1"/>
    </source>
</evidence>
<dbReference type="AlphaFoldDB" id="A0A9P6H0S4"/>
<reference evidence="2 3" key="1">
    <citation type="journal article" date="2020" name="Genome Biol. Evol.">
        <title>Comparative genomics of strictly vertically transmitted, feminizing microsporidia endosymbionts of amphipod crustaceans.</title>
        <authorList>
            <person name="Cormier A."/>
            <person name="Chebbi M.A."/>
            <person name="Giraud I."/>
            <person name="Wattier R."/>
            <person name="Teixeira M."/>
            <person name="Gilbert C."/>
            <person name="Rigaud T."/>
            <person name="Cordaux R."/>
        </authorList>
    </citation>
    <scope>NUCLEOTIDE SEQUENCE [LARGE SCALE GENOMIC DNA]</scope>
    <source>
        <strain evidence="2 3">Ou3-Ou53</strain>
    </source>
</reference>
<dbReference type="EMBL" id="SBJO01000034">
    <property type="protein sequence ID" value="KAF9764165.1"/>
    <property type="molecule type" value="Genomic_DNA"/>
</dbReference>
<evidence type="ECO:0000313" key="3">
    <source>
        <dbReference type="Proteomes" id="UP000740883"/>
    </source>
</evidence>
<feature type="signal peptide" evidence="1">
    <location>
        <begin position="1"/>
        <end position="16"/>
    </location>
</feature>
<gene>
    <name evidence="2" type="ORF">NGRA_0778</name>
</gene>
<organism evidence="2 3">
    <name type="scientific">Nosema granulosis</name>
    <dbReference type="NCBI Taxonomy" id="83296"/>
    <lineage>
        <taxon>Eukaryota</taxon>
        <taxon>Fungi</taxon>
        <taxon>Fungi incertae sedis</taxon>
        <taxon>Microsporidia</taxon>
        <taxon>Nosematidae</taxon>
        <taxon>Nosema</taxon>
    </lineage>
</organism>
<accession>A0A9P6H0S4</accession>